<dbReference type="AlphaFoldDB" id="A0A6P1SYS4"/>
<dbReference type="InterPro" id="IPR018704">
    <property type="entry name" value="SecYEG/CpoB_TPR"/>
</dbReference>
<dbReference type="EMBL" id="CP046620">
    <property type="protein sequence ID" value="QHQ34770.1"/>
    <property type="molecule type" value="Genomic_DNA"/>
</dbReference>
<reference evidence="3 4" key="1">
    <citation type="submission" date="2019-12" db="EMBL/GenBank/DDBJ databases">
        <title>Complete genome sequence of Algicella marina strain 9Alg 56(T) isolated from the red alga Tichocarpus crinitus.</title>
        <authorList>
            <person name="Kim S.-G."/>
            <person name="Nedashkovskaya O.I."/>
        </authorList>
    </citation>
    <scope>NUCLEOTIDE SEQUENCE [LARGE SCALE GENOMIC DNA]</scope>
    <source>
        <strain evidence="3 4">9Alg 56</strain>
    </source>
</reference>
<organism evidence="3 4">
    <name type="scientific">Algicella marina</name>
    <dbReference type="NCBI Taxonomy" id="2683284"/>
    <lineage>
        <taxon>Bacteria</taxon>
        <taxon>Pseudomonadati</taxon>
        <taxon>Pseudomonadota</taxon>
        <taxon>Alphaproteobacteria</taxon>
        <taxon>Rhodobacterales</taxon>
        <taxon>Paracoccaceae</taxon>
        <taxon>Algicella</taxon>
    </lineage>
</organism>
<dbReference type="KEGG" id="amaq:GO499_05955"/>
<protein>
    <submittedName>
        <fullName evidence="3">Tetratricopeptide repeat protein</fullName>
    </submittedName>
</protein>
<feature type="transmembrane region" description="Helical" evidence="1">
    <location>
        <begin position="64"/>
        <end position="81"/>
    </location>
</feature>
<evidence type="ECO:0000313" key="4">
    <source>
        <dbReference type="Proteomes" id="UP000464495"/>
    </source>
</evidence>
<feature type="domain" description="Ancillary SecYEG translocon subunit/Cell division coordinator CpoB TPR" evidence="2">
    <location>
        <begin position="68"/>
        <end position="190"/>
    </location>
</feature>
<proteinExistence type="predicted"/>
<dbReference type="Pfam" id="PF09976">
    <property type="entry name" value="TPR_21"/>
    <property type="match status" value="1"/>
</dbReference>
<evidence type="ECO:0000259" key="2">
    <source>
        <dbReference type="Pfam" id="PF09976"/>
    </source>
</evidence>
<keyword evidence="1" id="KW-0472">Membrane</keyword>
<gene>
    <name evidence="3" type="ORF">GO499_05955</name>
</gene>
<name>A0A6P1SYS4_9RHOB</name>
<evidence type="ECO:0000256" key="1">
    <source>
        <dbReference type="SAM" id="Phobius"/>
    </source>
</evidence>
<evidence type="ECO:0000313" key="3">
    <source>
        <dbReference type="EMBL" id="QHQ34770.1"/>
    </source>
</evidence>
<accession>A0A6P1SYS4</accession>
<sequence length="266" mass="28702">MMVKKRTVFCGYAQPFPGWHRLGRRFMVRQRKWRRFYVSETDSFLEEVTEEVRRDKMIKTMRRNAPFLIGAVVLLIGGIGVNEYLKASARAEAEATGDAMMAALTAEDAADRAAGLQALVAEGGDAEVLARMQLAAVQAREGDREAAIDTLRAVQGGSGVDTRYADIAAMKIAMLLQGQDTVAERRALLENLSLAGHPLQDLALEQMAALALEQGDTEAALADLTRIVESPTASSSGRSRATQLIIALGGELPEQETGADLLPTDG</sequence>
<keyword evidence="4" id="KW-1185">Reference proteome</keyword>
<dbReference type="Proteomes" id="UP000464495">
    <property type="component" value="Chromosome"/>
</dbReference>
<keyword evidence="1" id="KW-1133">Transmembrane helix</keyword>
<keyword evidence="1" id="KW-0812">Transmembrane</keyword>